<feature type="region of interest" description="Disordered" evidence="8">
    <location>
        <begin position="324"/>
        <end position="348"/>
    </location>
</feature>
<feature type="transmembrane region" description="Helical" evidence="9">
    <location>
        <begin position="668"/>
        <end position="686"/>
    </location>
</feature>
<evidence type="ECO:0000256" key="1">
    <source>
        <dbReference type="ARBA" id="ARBA00004337"/>
    </source>
</evidence>
<dbReference type="CDD" id="cd00538">
    <property type="entry name" value="PA"/>
    <property type="match status" value="1"/>
</dbReference>
<evidence type="ECO:0000256" key="4">
    <source>
        <dbReference type="ARBA" id="ARBA00022753"/>
    </source>
</evidence>
<dbReference type="Gene3D" id="3.50.30.30">
    <property type="match status" value="1"/>
</dbReference>
<dbReference type="InterPro" id="IPR046450">
    <property type="entry name" value="PA_dom_sf"/>
</dbReference>
<evidence type="ECO:0000256" key="3">
    <source>
        <dbReference type="ARBA" id="ARBA00022692"/>
    </source>
</evidence>
<feature type="transmembrane region" description="Helical" evidence="9">
    <location>
        <begin position="380"/>
        <end position="402"/>
    </location>
</feature>
<feature type="transmembrane region" description="Helical" evidence="9">
    <location>
        <begin position="635"/>
        <end position="656"/>
    </location>
</feature>
<evidence type="ECO:0000256" key="10">
    <source>
        <dbReference type="SAM" id="SignalP"/>
    </source>
</evidence>
<dbReference type="InterPro" id="IPR006639">
    <property type="entry name" value="Preselin/SPP"/>
</dbReference>
<feature type="transmembrane region" description="Helical" evidence="9">
    <location>
        <begin position="582"/>
        <end position="605"/>
    </location>
</feature>
<keyword evidence="5" id="KW-0378">Hydrolase</keyword>
<proteinExistence type="inferred from homology"/>
<dbReference type="Pfam" id="PF04258">
    <property type="entry name" value="Peptidase_A22B"/>
    <property type="match status" value="1"/>
</dbReference>
<dbReference type="GO" id="GO:0030660">
    <property type="term" value="C:Golgi-associated vesicle membrane"/>
    <property type="evidence" value="ECO:0007669"/>
    <property type="project" value="TreeGrafter"/>
</dbReference>
<comment type="similarity">
    <text evidence="2">Belongs to the peptidase A22B family.</text>
</comment>
<dbReference type="Pfam" id="PF02225">
    <property type="entry name" value="PA"/>
    <property type="match status" value="1"/>
</dbReference>
<evidence type="ECO:0000256" key="7">
    <source>
        <dbReference type="ARBA" id="ARBA00023136"/>
    </source>
</evidence>
<name>A0A7S3LJ76_9STRA</name>
<dbReference type="PANTHER" id="PTHR12174:SF103">
    <property type="entry name" value="INTRAMEMBRANE PROTEASE (IMPAS) FAMILY"/>
    <property type="match status" value="1"/>
</dbReference>
<gene>
    <name evidence="12" type="ORF">ASTO00021_LOCUS673</name>
</gene>
<comment type="subcellular location">
    <subcellularLocation>
        <location evidence="1">Endosome membrane</location>
        <topology evidence="1">Multi-pass membrane protein</topology>
    </subcellularLocation>
</comment>
<keyword evidence="6 9" id="KW-1133">Transmembrane helix</keyword>
<keyword evidence="3 9" id="KW-0812">Transmembrane</keyword>
<reference evidence="12" key="1">
    <citation type="submission" date="2021-01" db="EMBL/GenBank/DDBJ databases">
        <authorList>
            <person name="Corre E."/>
            <person name="Pelletier E."/>
            <person name="Niang G."/>
            <person name="Scheremetjew M."/>
            <person name="Finn R."/>
            <person name="Kale V."/>
            <person name="Holt S."/>
            <person name="Cochrane G."/>
            <person name="Meng A."/>
            <person name="Brown T."/>
            <person name="Cohen L."/>
        </authorList>
    </citation>
    <scope>NUCLEOTIDE SEQUENCE</scope>
    <source>
        <strain evidence="12">GSBS06</strain>
    </source>
</reference>
<evidence type="ECO:0000259" key="11">
    <source>
        <dbReference type="Pfam" id="PF02225"/>
    </source>
</evidence>
<keyword evidence="10" id="KW-0732">Signal</keyword>
<dbReference type="InterPro" id="IPR007369">
    <property type="entry name" value="Peptidase_A22B_SPP"/>
</dbReference>
<dbReference type="GO" id="GO:0010008">
    <property type="term" value="C:endosome membrane"/>
    <property type="evidence" value="ECO:0007669"/>
    <property type="project" value="UniProtKB-SubCell"/>
</dbReference>
<evidence type="ECO:0000313" key="12">
    <source>
        <dbReference type="EMBL" id="CAE0430345.1"/>
    </source>
</evidence>
<evidence type="ECO:0000256" key="6">
    <source>
        <dbReference type="ARBA" id="ARBA00022989"/>
    </source>
</evidence>
<feature type="domain" description="PA" evidence="11">
    <location>
        <begin position="116"/>
        <end position="153"/>
    </location>
</feature>
<dbReference type="GO" id="GO:0005765">
    <property type="term" value="C:lysosomal membrane"/>
    <property type="evidence" value="ECO:0007669"/>
    <property type="project" value="TreeGrafter"/>
</dbReference>
<evidence type="ECO:0000256" key="8">
    <source>
        <dbReference type="SAM" id="MobiDB-lite"/>
    </source>
</evidence>
<feature type="transmembrane region" description="Helical" evidence="9">
    <location>
        <begin position="356"/>
        <end position="374"/>
    </location>
</feature>
<dbReference type="GO" id="GO:0098554">
    <property type="term" value="C:cytoplasmic side of endoplasmic reticulum membrane"/>
    <property type="evidence" value="ECO:0007669"/>
    <property type="project" value="TreeGrafter"/>
</dbReference>
<feature type="transmembrane region" description="Helical" evidence="9">
    <location>
        <begin position="274"/>
        <end position="296"/>
    </location>
</feature>
<evidence type="ECO:0000256" key="9">
    <source>
        <dbReference type="SAM" id="Phobius"/>
    </source>
</evidence>
<organism evidence="12">
    <name type="scientific">Aplanochytrium stocchinoi</name>
    <dbReference type="NCBI Taxonomy" id="215587"/>
    <lineage>
        <taxon>Eukaryota</taxon>
        <taxon>Sar</taxon>
        <taxon>Stramenopiles</taxon>
        <taxon>Bigyra</taxon>
        <taxon>Labyrinthulomycetes</taxon>
        <taxon>Thraustochytrida</taxon>
        <taxon>Thraustochytriidae</taxon>
        <taxon>Aplanochytrium</taxon>
    </lineage>
</organism>
<feature type="chain" id="PRO_5030689664" description="PA domain-containing protein" evidence="10">
    <location>
        <begin position="29"/>
        <end position="735"/>
    </location>
</feature>
<feature type="transmembrane region" description="Helical" evidence="9">
    <location>
        <begin position="435"/>
        <end position="457"/>
    </location>
</feature>
<sequence length="735" mass="82771">MAGQMCITHRGICICICIWLFLVGRAIGRPRGIARPVAIQVTEYNKDSSINLYEIFSSVSSAASVAETKSDAEELELFYFKDGSLSKQQGCVDIHVDIDDRYSETDNGISDMPFALVVKRGGCTFLRKAQIAQAAGAKCLIVVNTEEELYDLDTGIMHDPCTLDCSLGQSSFDKNDNAVDDPTKKKECEASSACESNYCLSNPNPNIYKHKNKNKYCCVVDDVLNMFMGGNETDVGIVISAVFVNIMDGRRLLSSASKQKTTVSLYERPENGSWYTLVILWLFASVVTACASYRAARNDRNKVRLSFNNRGYVQQEQELDGLISQGSNDRENETAQQADKDQDDGSEEVDLDLSSIGGFFIISSVSLIGLFFIVSKFPRFTVITFICLFGLGSIHASSYFCTRPLVRALLPRHLGFSLVRIPKTLRCCFESETNVVTVEASVGMLMAIVMVVVWFVFRHSDTWVWIIQDILSISVTCAFLLNIRIPSLRLATYLLTAFFFYDVFMTFITPYFFGGKSVMVEVATAGTGTERVRMRNVLHSITMRYIYNISILNYLQAKDNFTCERTETEKMPMLYLIPRLDYLGGFSVLGLGDVFLPGLFVVYSLRVDYLKMRIFQRGNPHHRFTFIQFLRSHRYYIPVCLSYSVGFIVVILANVFGLTINGVQGQPALLYLVPFTLGTFFVLAVYNRDLSTLWNLSLSDLEPEQDEVGSQSEQYENVRQVQEDVLDDDNEISIY</sequence>
<dbReference type="InterPro" id="IPR003137">
    <property type="entry name" value="PA_domain"/>
</dbReference>
<dbReference type="EMBL" id="HBIN01001214">
    <property type="protein sequence ID" value="CAE0430345.1"/>
    <property type="molecule type" value="Transcribed_RNA"/>
</dbReference>
<keyword evidence="4" id="KW-0967">Endosome</keyword>
<feature type="signal peptide" evidence="10">
    <location>
        <begin position="1"/>
        <end position="28"/>
    </location>
</feature>
<dbReference type="GO" id="GO:0033619">
    <property type="term" value="P:membrane protein proteolysis"/>
    <property type="evidence" value="ECO:0007669"/>
    <property type="project" value="TreeGrafter"/>
</dbReference>
<dbReference type="GO" id="GO:0042500">
    <property type="term" value="F:aspartic endopeptidase activity, intramembrane cleaving"/>
    <property type="evidence" value="ECO:0007669"/>
    <property type="project" value="InterPro"/>
</dbReference>
<feature type="transmembrane region" description="Helical" evidence="9">
    <location>
        <begin position="490"/>
        <end position="513"/>
    </location>
</feature>
<feature type="transmembrane region" description="Helical" evidence="9">
    <location>
        <begin position="463"/>
        <end position="483"/>
    </location>
</feature>
<dbReference type="AlphaFoldDB" id="A0A7S3LJ76"/>
<dbReference type="SMART" id="SM00730">
    <property type="entry name" value="PSN"/>
    <property type="match status" value="1"/>
</dbReference>
<dbReference type="GO" id="GO:0098553">
    <property type="term" value="C:lumenal side of endoplasmic reticulum membrane"/>
    <property type="evidence" value="ECO:0007669"/>
    <property type="project" value="TreeGrafter"/>
</dbReference>
<keyword evidence="7 9" id="KW-0472">Membrane</keyword>
<dbReference type="PANTHER" id="PTHR12174">
    <property type="entry name" value="SIGNAL PEPTIDE PEPTIDASE"/>
    <property type="match status" value="1"/>
</dbReference>
<evidence type="ECO:0000256" key="5">
    <source>
        <dbReference type="ARBA" id="ARBA00022801"/>
    </source>
</evidence>
<protein>
    <recommendedName>
        <fullName evidence="11">PA domain-containing protein</fullName>
    </recommendedName>
</protein>
<accession>A0A7S3LJ76</accession>
<evidence type="ECO:0000256" key="2">
    <source>
        <dbReference type="ARBA" id="ARBA00006859"/>
    </source>
</evidence>
<dbReference type="SUPFAM" id="SSF52025">
    <property type="entry name" value="PA domain"/>
    <property type="match status" value="1"/>
</dbReference>